<accession>A0ABC8ASY5</accession>
<evidence type="ECO:0000313" key="1">
    <source>
        <dbReference type="EMBL" id="APA97235.1"/>
    </source>
</evidence>
<protein>
    <submittedName>
        <fullName evidence="1">Uncharacterized protein</fullName>
    </submittedName>
</protein>
<dbReference type="GeneID" id="93373819"/>
<evidence type="ECO:0000313" key="2">
    <source>
        <dbReference type="Proteomes" id="UP000180166"/>
    </source>
</evidence>
<dbReference type="KEGG" id="nsr:NS506_03182"/>
<name>A0ABC8ASY5_9NOCA</name>
<proteinExistence type="predicted"/>
<dbReference type="Proteomes" id="UP000180166">
    <property type="component" value="Chromosome"/>
</dbReference>
<reference evidence="1 2" key="1">
    <citation type="submission" date="2016-10" db="EMBL/GenBank/DDBJ databases">
        <title>Genome sequence of Nocardia seriolae strain EM150506, isolated from Anguila japonica.</title>
        <authorList>
            <person name="Han H.-J."/>
        </authorList>
    </citation>
    <scope>NUCLEOTIDE SEQUENCE [LARGE SCALE GENOMIC DNA]</scope>
    <source>
        <strain evidence="1 2">EM150506</strain>
    </source>
</reference>
<gene>
    <name evidence="1" type="ORF">NS506_03182</name>
</gene>
<sequence>MGITFSYDRDPESDQWIVIGTDGEKSVVIYHDSRDEAAAQVQEAFGLEPYRPPPPPPPGHHRFVLLDTWLSAGDARPDDPRYDAIKANPPQGCIIGDFVYSFGLECVRPGTDLLDAVSSTCAEVRETYGHLFADVGVEKVEEWSSDGKDGWGAKILAQLLLMSAERARALGYTTDDLIRFLRQVGEP</sequence>
<dbReference type="AlphaFoldDB" id="A0ABC8ASY5"/>
<organism evidence="1 2">
    <name type="scientific">Nocardia seriolae</name>
    <dbReference type="NCBI Taxonomy" id="37332"/>
    <lineage>
        <taxon>Bacteria</taxon>
        <taxon>Bacillati</taxon>
        <taxon>Actinomycetota</taxon>
        <taxon>Actinomycetes</taxon>
        <taxon>Mycobacteriales</taxon>
        <taxon>Nocardiaceae</taxon>
        <taxon>Nocardia</taxon>
    </lineage>
</organism>
<dbReference type="RefSeq" id="WP_033091171.1">
    <property type="nucleotide sequence ID" value="NZ_AP017900.1"/>
</dbReference>
<dbReference type="EMBL" id="CP017839">
    <property type="protein sequence ID" value="APA97235.1"/>
    <property type="molecule type" value="Genomic_DNA"/>
</dbReference>